<name>A0A5B9DZ91_9GAMM</name>
<gene>
    <name evidence="1" type="ORF">CS053_08480</name>
</gene>
<accession>A0A5B9DZ91</accession>
<dbReference type="Proteomes" id="UP000321807">
    <property type="component" value="Chromosome"/>
</dbReference>
<dbReference type="EMBL" id="CP042807">
    <property type="protein sequence ID" value="QEE24534.1"/>
    <property type="molecule type" value="Genomic_DNA"/>
</dbReference>
<evidence type="ECO:0000313" key="1">
    <source>
        <dbReference type="EMBL" id="QEE24534.1"/>
    </source>
</evidence>
<reference evidence="1 2" key="1">
    <citation type="submission" date="2019-08" db="EMBL/GenBank/DDBJ databases">
        <title>Complete genome sequence of Rhodanobacter glycinis strain T01E-68 isolated from tomato root.</title>
        <authorList>
            <person name="Weon H.-Y."/>
            <person name="Lee S.A."/>
        </authorList>
    </citation>
    <scope>NUCLEOTIDE SEQUENCE [LARGE SCALE GENOMIC DNA]</scope>
    <source>
        <strain evidence="1 2">T01E-68</strain>
    </source>
</reference>
<dbReference type="RefSeq" id="WP_147627127.1">
    <property type="nucleotide sequence ID" value="NZ_CP042807.1"/>
</dbReference>
<proteinExistence type="predicted"/>
<dbReference type="KEGG" id="rgl:CS053_08480"/>
<dbReference type="Pfam" id="PF11041">
    <property type="entry name" value="Phage_Wedge1"/>
    <property type="match status" value="1"/>
</dbReference>
<evidence type="ECO:0000313" key="2">
    <source>
        <dbReference type="Proteomes" id="UP000321807"/>
    </source>
</evidence>
<dbReference type="InterPro" id="IPR021283">
    <property type="entry name" value="Phage_Wedge1"/>
</dbReference>
<sequence length="213" mass="23111">MEDISTYTALVTPQHANKPKFMAMLSAVAGCFVNHQNLLESLPDAFDIDQAIGAQLDAVGEWVGLARSVKVPIDNVYFAWDTAGVGWDEGAWKRPSDPAAGLVLLDDTSYRLLLRAKIGANHWDGSMEDSVSILQDIFLPSGLTPVLTDNQDMSMTISLSGYQISALSRALIVGGYIPVRPVGVEVDFVIHIYDLLLNGTFELDGSQTLDGIR</sequence>
<dbReference type="AlphaFoldDB" id="A0A5B9DZ91"/>
<protein>
    <submittedName>
        <fullName evidence="1">DUF2612 domain-containing protein</fullName>
    </submittedName>
</protein>
<organism evidence="1 2">
    <name type="scientific">Rhodanobacter glycinis</name>
    <dbReference type="NCBI Taxonomy" id="582702"/>
    <lineage>
        <taxon>Bacteria</taxon>
        <taxon>Pseudomonadati</taxon>
        <taxon>Pseudomonadota</taxon>
        <taxon>Gammaproteobacteria</taxon>
        <taxon>Lysobacterales</taxon>
        <taxon>Rhodanobacteraceae</taxon>
        <taxon>Rhodanobacter</taxon>
    </lineage>
</organism>